<dbReference type="GO" id="GO:0000245">
    <property type="term" value="P:spliceosomal complex assembly"/>
    <property type="evidence" value="ECO:0007669"/>
    <property type="project" value="TreeGrafter"/>
</dbReference>
<reference evidence="12" key="1">
    <citation type="journal article" date="2020" name="Phytopathology">
        <title>Genome Sequence Resources of Colletotrichum truncatum, C. plurivorum, C. musicola, and C. sojae: Four Species Pathogenic to Soybean (Glycine max).</title>
        <authorList>
            <person name="Rogerio F."/>
            <person name="Boufleur T.R."/>
            <person name="Ciampi-Guillardi M."/>
            <person name="Sukno S.A."/>
            <person name="Thon M.R."/>
            <person name="Massola Junior N.S."/>
            <person name="Baroncelli R."/>
        </authorList>
    </citation>
    <scope>NUCLEOTIDE SEQUENCE</scope>
    <source>
        <strain evidence="12">LFN00145</strain>
    </source>
</reference>
<dbReference type="PROSITE" id="PS50011">
    <property type="entry name" value="PROTEIN_KINASE_DOM"/>
    <property type="match status" value="1"/>
</dbReference>
<evidence type="ECO:0000259" key="11">
    <source>
        <dbReference type="PROSITE" id="PS50011"/>
    </source>
</evidence>
<sequence>MDTISTKQTTSSAENAAPSAQDPIHSSELPDTSAKEVPPPSSQGLPAFAQEVTAVSSDDLATPALDSHGGGHTFPQDANGIEERRDVYRPGGFHPVYIGDIYNDRYEVLNKLGYGVYSTVWLVRDRQAQKGESREFLALKVLSAECYGRDKDVFEREVLIHLRDGDQKELGYRHVIGETLRTFGAWFPESMIPNRVMRRFTIQLLVVLDFAHKHNVIHTDIQPSNIFVKVRDHSRVESGYLAEVPIPQLNRFDEQYTPVPSRPLRKYYFNLTDSIDLFDIALGDWGVASWADKHLTDLIQPVALRAPEVLIGAPWDATVEMWNLGAIILELFRAVRMFSGAGPPRGDYQLKEHLAEIVHHFGPFPQSLLNKANPDIVRDIFDDEGRIKDPTPCAEEISDFMSEEWTPGLDHDAREEFVFFLRSMMKIDPAERPSAEDLLRGPWLRALRR</sequence>
<dbReference type="GO" id="GO:0005737">
    <property type="term" value="C:cytoplasm"/>
    <property type="evidence" value="ECO:0007669"/>
    <property type="project" value="TreeGrafter"/>
</dbReference>
<evidence type="ECO:0000256" key="10">
    <source>
        <dbReference type="SAM" id="MobiDB-lite"/>
    </source>
</evidence>
<comment type="catalytic activity">
    <reaction evidence="8">
        <text>L-seryl-[protein] + ATP = O-phospho-L-seryl-[protein] + ADP + H(+)</text>
        <dbReference type="Rhea" id="RHEA:17989"/>
        <dbReference type="Rhea" id="RHEA-COMP:9863"/>
        <dbReference type="Rhea" id="RHEA-COMP:11604"/>
        <dbReference type="ChEBI" id="CHEBI:15378"/>
        <dbReference type="ChEBI" id="CHEBI:29999"/>
        <dbReference type="ChEBI" id="CHEBI:30616"/>
        <dbReference type="ChEBI" id="CHEBI:83421"/>
        <dbReference type="ChEBI" id="CHEBI:456216"/>
        <dbReference type="EC" id="2.7.11.1"/>
    </reaction>
</comment>
<evidence type="ECO:0000256" key="7">
    <source>
        <dbReference type="ARBA" id="ARBA00047899"/>
    </source>
</evidence>
<comment type="caution">
    <text evidence="12">The sequence shown here is derived from an EMBL/GenBank/DDBJ whole genome shotgun (WGS) entry which is preliminary data.</text>
</comment>
<dbReference type="PROSITE" id="PS00107">
    <property type="entry name" value="PROTEIN_KINASE_ATP"/>
    <property type="match status" value="1"/>
</dbReference>
<dbReference type="SMART" id="SM00220">
    <property type="entry name" value="S_TKc"/>
    <property type="match status" value="1"/>
</dbReference>
<dbReference type="GO" id="GO:0005524">
    <property type="term" value="F:ATP binding"/>
    <property type="evidence" value="ECO:0007669"/>
    <property type="project" value="UniProtKB-UniRule"/>
</dbReference>
<evidence type="ECO:0000256" key="9">
    <source>
        <dbReference type="PROSITE-ProRule" id="PRU10141"/>
    </source>
</evidence>
<dbReference type="GO" id="GO:0050684">
    <property type="term" value="P:regulation of mRNA processing"/>
    <property type="evidence" value="ECO:0007669"/>
    <property type="project" value="TreeGrafter"/>
</dbReference>
<keyword evidence="2 12" id="KW-0723">Serine/threonine-protein kinase</keyword>
<accession>A0A8H6K5E7</accession>
<organism evidence="12 13">
    <name type="scientific">Colletotrichum plurivorum</name>
    <dbReference type="NCBI Taxonomy" id="2175906"/>
    <lineage>
        <taxon>Eukaryota</taxon>
        <taxon>Fungi</taxon>
        <taxon>Dikarya</taxon>
        <taxon>Ascomycota</taxon>
        <taxon>Pezizomycotina</taxon>
        <taxon>Sordariomycetes</taxon>
        <taxon>Hypocreomycetidae</taxon>
        <taxon>Glomerellales</taxon>
        <taxon>Glomerellaceae</taxon>
        <taxon>Colletotrichum</taxon>
        <taxon>Colletotrichum orchidearum species complex</taxon>
    </lineage>
</organism>
<dbReference type="PANTHER" id="PTHR47634:SF9">
    <property type="entry name" value="PROTEIN KINASE DOMAIN-CONTAINING PROTEIN-RELATED"/>
    <property type="match status" value="1"/>
</dbReference>
<evidence type="ECO:0000256" key="6">
    <source>
        <dbReference type="ARBA" id="ARBA00022840"/>
    </source>
</evidence>
<evidence type="ECO:0000313" key="13">
    <source>
        <dbReference type="Proteomes" id="UP000654918"/>
    </source>
</evidence>
<evidence type="ECO:0000256" key="4">
    <source>
        <dbReference type="ARBA" id="ARBA00022741"/>
    </source>
</evidence>
<evidence type="ECO:0000313" key="12">
    <source>
        <dbReference type="EMBL" id="KAF6825058.1"/>
    </source>
</evidence>
<evidence type="ECO:0000256" key="3">
    <source>
        <dbReference type="ARBA" id="ARBA00022679"/>
    </source>
</evidence>
<feature type="binding site" evidence="9">
    <location>
        <position position="140"/>
    </location>
    <ligand>
        <name>ATP</name>
        <dbReference type="ChEBI" id="CHEBI:30616"/>
    </ligand>
</feature>
<dbReference type="InterPro" id="IPR000719">
    <property type="entry name" value="Prot_kinase_dom"/>
</dbReference>
<protein>
    <recommendedName>
        <fullName evidence="1">non-specific serine/threonine protein kinase</fullName>
        <ecNumber evidence="1">2.7.11.1</ecNumber>
    </recommendedName>
</protein>
<name>A0A8H6K5E7_9PEZI</name>
<dbReference type="SUPFAM" id="SSF56112">
    <property type="entry name" value="Protein kinase-like (PK-like)"/>
    <property type="match status" value="1"/>
</dbReference>
<dbReference type="GO" id="GO:0004674">
    <property type="term" value="F:protein serine/threonine kinase activity"/>
    <property type="evidence" value="ECO:0007669"/>
    <property type="project" value="UniProtKB-KW"/>
</dbReference>
<dbReference type="Gene3D" id="3.30.200.20">
    <property type="entry name" value="Phosphorylase Kinase, domain 1"/>
    <property type="match status" value="1"/>
</dbReference>
<dbReference type="PANTHER" id="PTHR47634">
    <property type="entry name" value="PROTEIN KINASE DOMAIN-CONTAINING PROTEIN-RELATED"/>
    <property type="match status" value="1"/>
</dbReference>
<dbReference type="GO" id="GO:0005634">
    <property type="term" value="C:nucleus"/>
    <property type="evidence" value="ECO:0007669"/>
    <property type="project" value="TreeGrafter"/>
</dbReference>
<keyword evidence="6 9" id="KW-0067">ATP-binding</keyword>
<dbReference type="EMBL" id="WIGO01000181">
    <property type="protein sequence ID" value="KAF6825058.1"/>
    <property type="molecule type" value="Genomic_DNA"/>
</dbReference>
<gene>
    <name evidence="12" type="ORF">CPLU01_10511</name>
</gene>
<dbReference type="InterPro" id="IPR017441">
    <property type="entry name" value="Protein_kinase_ATP_BS"/>
</dbReference>
<comment type="catalytic activity">
    <reaction evidence="7">
        <text>L-threonyl-[protein] + ATP = O-phospho-L-threonyl-[protein] + ADP + H(+)</text>
        <dbReference type="Rhea" id="RHEA:46608"/>
        <dbReference type="Rhea" id="RHEA-COMP:11060"/>
        <dbReference type="Rhea" id="RHEA-COMP:11605"/>
        <dbReference type="ChEBI" id="CHEBI:15378"/>
        <dbReference type="ChEBI" id="CHEBI:30013"/>
        <dbReference type="ChEBI" id="CHEBI:30616"/>
        <dbReference type="ChEBI" id="CHEBI:61977"/>
        <dbReference type="ChEBI" id="CHEBI:456216"/>
        <dbReference type="EC" id="2.7.11.1"/>
    </reaction>
</comment>
<evidence type="ECO:0000256" key="5">
    <source>
        <dbReference type="ARBA" id="ARBA00022777"/>
    </source>
</evidence>
<proteinExistence type="predicted"/>
<feature type="region of interest" description="Disordered" evidence="10">
    <location>
        <begin position="1"/>
        <end position="45"/>
    </location>
</feature>
<dbReference type="Pfam" id="PF00069">
    <property type="entry name" value="Pkinase"/>
    <property type="match status" value="1"/>
</dbReference>
<dbReference type="AlphaFoldDB" id="A0A8H6K5E7"/>
<keyword evidence="5 12" id="KW-0418">Kinase</keyword>
<keyword evidence="13" id="KW-1185">Reference proteome</keyword>
<evidence type="ECO:0000256" key="8">
    <source>
        <dbReference type="ARBA" id="ARBA00048679"/>
    </source>
</evidence>
<dbReference type="InterPro" id="IPR051334">
    <property type="entry name" value="SRPK"/>
</dbReference>
<evidence type="ECO:0000256" key="2">
    <source>
        <dbReference type="ARBA" id="ARBA00022527"/>
    </source>
</evidence>
<feature type="compositionally biased region" description="Polar residues" evidence="10">
    <location>
        <begin position="1"/>
        <end position="14"/>
    </location>
</feature>
<feature type="region of interest" description="Disordered" evidence="10">
    <location>
        <begin position="61"/>
        <end position="81"/>
    </location>
</feature>
<evidence type="ECO:0000256" key="1">
    <source>
        <dbReference type="ARBA" id="ARBA00012513"/>
    </source>
</evidence>
<keyword evidence="4 9" id="KW-0547">Nucleotide-binding</keyword>
<dbReference type="InterPro" id="IPR011009">
    <property type="entry name" value="Kinase-like_dom_sf"/>
</dbReference>
<dbReference type="EC" id="2.7.11.1" evidence="1"/>
<feature type="domain" description="Protein kinase" evidence="11">
    <location>
        <begin position="106"/>
        <end position="444"/>
    </location>
</feature>
<keyword evidence="3" id="KW-0808">Transferase</keyword>
<dbReference type="Proteomes" id="UP000654918">
    <property type="component" value="Unassembled WGS sequence"/>
</dbReference>
<dbReference type="Gene3D" id="1.10.510.10">
    <property type="entry name" value="Transferase(Phosphotransferase) domain 1"/>
    <property type="match status" value="1"/>
</dbReference>